<dbReference type="InterPro" id="IPR012341">
    <property type="entry name" value="6hp_glycosidase-like_sf"/>
</dbReference>
<dbReference type="Gene3D" id="1.50.10.10">
    <property type="match status" value="1"/>
</dbReference>
<dbReference type="GO" id="GO:0016853">
    <property type="term" value="F:isomerase activity"/>
    <property type="evidence" value="ECO:0007669"/>
    <property type="project" value="UniProtKB-KW"/>
</dbReference>
<keyword evidence="4" id="KW-1185">Reference proteome</keyword>
<dbReference type="SUPFAM" id="SSF48208">
    <property type="entry name" value="Six-hairpin glycosidases"/>
    <property type="match status" value="1"/>
</dbReference>
<evidence type="ECO:0000256" key="2">
    <source>
        <dbReference type="ARBA" id="ARBA00023235"/>
    </source>
</evidence>
<dbReference type="RefSeq" id="WP_256617979.1">
    <property type="nucleotide sequence ID" value="NZ_JANIBC010000001.1"/>
</dbReference>
<dbReference type="AlphaFoldDB" id="A0A9X2L6R8"/>
<dbReference type="Pfam" id="PF07221">
    <property type="entry name" value="GlcNAc_2-epim"/>
    <property type="match status" value="1"/>
</dbReference>
<dbReference type="PANTHER" id="PTHR15108">
    <property type="entry name" value="N-ACYLGLUCOSAMINE-2-EPIMERASE"/>
    <property type="match status" value="1"/>
</dbReference>
<gene>
    <name evidence="3" type="ORF">NOG11_02120</name>
</gene>
<keyword evidence="2" id="KW-0413">Isomerase</keyword>
<evidence type="ECO:0000313" key="3">
    <source>
        <dbReference type="EMBL" id="MCQ8184174.1"/>
    </source>
</evidence>
<dbReference type="InterPro" id="IPR010819">
    <property type="entry name" value="AGE/CE"/>
</dbReference>
<dbReference type="InterPro" id="IPR008928">
    <property type="entry name" value="6-hairpin_glycosidase_sf"/>
</dbReference>
<accession>A0A9X2L6R8</accession>
<proteinExistence type="inferred from homology"/>
<comment type="caution">
    <text evidence="3">The sequence shown here is derived from an EMBL/GenBank/DDBJ whole genome shotgun (WGS) entry which is preliminary data.</text>
</comment>
<evidence type="ECO:0000256" key="1">
    <source>
        <dbReference type="ARBA" id="ARBA00008558"/>
    </source>
</evidence>
<dbReference type="GO" id="GO:0005975">
    <property type="term" value="P:carbohydrate metabolic process"/>
    <property type="evidence" value="ECO:0007669"/>
    <property type="project" value="InterPro"/>
</dbReference>
<name>A0A9X2L6R8_9PROT</name>
<evidence type="ECO:0000313" key="4">
    <source>
        <dbReference type="Proteomes" id="UP001142610"/>
    </source>
</evidence>
<comment type="similarity">
    <text evidence="1">Belongs to the N-acylglucosamine 2-epimerase family.</text>
</comment>
<protein>
    <submittedName>
        <fullName evidence="3">AGE family epimerase/isomerase</fullName>
    </submittedName>
</protein>
<organism evidence="3 4">
    <name type="scientific">Parvularcula maris</name>
    <dbReference type="NCBI Taxonomy" id="2965077"/>
    <lineage>
        <taxon>Bacteria</taxon>
        <taxon>Pseudomonadati</taxon>
        <taxon>Pseudomonadota</taxon>
        <taxon>Alphaproteobacteria</taxon>
        <taxon>Parvularculales</taxon>
        <taxon>Parvularculaceae</taxon>
        <taxon>Parvularcula</taxon>
    </lineage>
</organism>
<dbReference type="EMBL" id="JANIBC010000001">
    <property type="protein sequence ID" value="MCQ8184174.1"/>
    <property type="molecule type" value="Genomic_DNA"/>
</dbReference>
<reference evidence="3" key="1">
    <citation type="submission" date="2022-07" db="EMBL/GenBank/DDBJ databases">
        <title>Parvularcula maris sp. nov., an algicidal bacterium isolated from seawater.</title>
        <authorList>
            <person name="Li F."/>
        </authorList>
    </citation>
    <scope>NUCLEOTIDE SEQUENCE</scope>
    <source>
        <strain evidence="3">BGMRC 0090</strain>
    </source>
</reference>
<sequence length="375" mass="42304">MTTYHEQREWFLAWVRDDALPLWSSAALDPRGGYHESLTHNGEPVVDAPKRWRVQARQAFSFARAELLGLMADGRAASDHGWRFMIDRGLLPKEGFVPSFVHVFSPEGEVLNDTRDGYDHTFALLASAERRAVYDDPEAEEVDSVVEGYFSALRHEHGGYAEAFPPSLPRRQNPHMHLFEASTLRLEAGASAFAEEAQREVLSLYHEHFWDPDRGVLLEFFTEDWIPDPRKGALIEPGHMTEWLWLLQRAGETDLPHLVTLYENARRLGRIGRYGILSDEVDLAADEALQTGRLWCQTEHIRAAATLGRLTGEAAYHEEAGRLLETFVELYLAPVAKGGWVDRLNADGSAASELMPTSLLYHIITLADELLAYDG</sequence>
<dbReference type="Proteomes" id="UP001142610">
    <property type="component" value="Unassembled WGS sequence"/>
</dbReference>